<feature type="region of interest" description="Disordered" evidence="5">
    <location>
        <begin position="1"/>
        <end position="24"/>
    </location>
</feature>
<dbReference type="GO" id="GO:0005524">
    <property type="term" value="F:ATP binding"/>
    <property type="evidence" value="ECO:0007669"/>
    <property type="project" value="UniProtKB-KW"/>
</dbReference>
<dbReference type="InterPro" id="IPR014001">
    <property type="entry name" value="Helicase_ATP-bd"/>
</dbReference>
<evidence type="ECO:0000256" key="2">
    <source>
        <dbReference type="ARBA" id="ARBA00022801"/>
    </source>
</evidence>
<evidence type="ECO:0000259" key="7">
    <source>
        <dbReference type="PROSITE" id="PS51194"/>
    </source>
</evidence>
<proteinExistence type="predicted"/>
<dbReference type="Gene3D" id="3.40.50.300">
    <property type="entry name" value="P-loop containing nucleotide triphosphate hydrolases"/>
    <property type="match status" value="2"/>
</dbReference>
<dbReference type="InterPro" id="IPR044742">
    <property type="entry name" value="DEAD/DEAH_RhlB"/>
</dbReference>
<keyword evidence="3 8" id="KW-0347">Helicase</keyword>
<evidence type="ECO:0000259" key="6">
    <source>
        <dbReference type="PROSITE" id="PS51192"/>
    </source>
</evidence>
<keyword evidence="2" id="KW-0378">Hydrolase</keyword>
<dbReference type="SMART" id="SM00487">
    <property type="entry name" value="DEXDc"/>
    <property type="match status" value="1"/>
</dbReference>
<dbReference type="SMART" id="SM00490">
    <property type="entry name" value="HELICc"/>
    <property type="match status" value="1"/>
</dbReference>
<evidence type="ECO:0000313" key="9">
    <source>
        <dbReference type="Proteomes" id="UP001230268"/>
    </source>
</evidence>
<dbReference type="EMBL" id="JAVEPI010000005">
    <property type="protein sequence ID" value="KAK1441738.1"/>
    <property type="molecule type" value="Genomic_DNA"/>
</dbReference>
<feature type="domain" description="Helicase ATP-binding" evidence="6">
    <location>
        <begin position="133"/>
        <end position="309"/>
    </location>
</feature>
<evidence type="ECO:0000256" key="3">
    <source>
        <dbReference type="ARBA" id="ARBA00022806"/>
    </source>
</evidence>
<dbReference type="Pfam" id="PF00270">
    <property type="entry name" value="DEAD"/>
    <property type="match status" value="1"/>
</dbReference>
<evidence type="ECO:0000256" key="1">
    <source>
        <dbReference type="ARBA" id="ARBA00022741"/>
    </source>
</evidence>
<name>A0AAD8PC80_BABGI</name>
<evidence type="ECO:0000313" key="8">
    <source>
        <dbReference type="EMBL" id="KAK1441738.1"/>
    </source>
</evidence>
<dbReference type="InterPro" id="IPR001650">
    <property type="entry name" value="Helicase_C-like"/>
</dbReference>
<dbReference type="PANTHER" id="PTHR47959">
    <property type="entry name" value="ATP-DEPENDENT RNA HELICASE RHLE-RELATED"/>
    <property type="match status" value="1"/>
</dbReference>
<reference evidence="8" key="1">
    <citation type="submission" date="2023-08" db="EMBL/GenBank/DDBJ databases">
        <title>Draft sequence of the Babesia gibsoni genome.</title>
        <authorList>
            <person name="Yamagishi J.Y."/>
            <person name="Xuan X.X."/>
        </authorList>
    </citation>
    <scope>NUCLEOTIDE SEQUENCE</scope>
    <source>
        <strain evidence="8">Azabu</strain>
    </source>
</reference>
<feature type="domain" description="Helicase C-terminal" evidence="7">
    <location>
        <begin position="370"/>
        <end position="537"/>
    </location>
</feature>
<dbReference type="SUPFAM" id="SSF52540">
    <property type="entry name" value="P-loop containing nucleoside triphosphate hydrolases"/>
    <property type="match status" value="2"/>
</dbReference>
<dbReference type="CDD" id="cd18787">
    <property type="entry name" value="SF2_C_DEAD"/>
    <property type="match status" value="1"/>
</dbReference>
<dbReference type="InterPro" id="IPR050079">
    <property type="entry name" value="DEAD_box_RNA_helicase"/>
</dbReference>
<keyword evidence="9" id="KW-1185">Reference proteome</keyword>
<dbReference type="GO" id="GO:0003676">
    <property type="term" value="F:nucleic acid binding"/>
    <property type="evidence" value="ECO:0007669"/>
    <property type="project" value="InterPro"/>
</dbReference>
<dbReference type="PROSITE" id="PS51192">
    <property type="entry name" value="HELICASE_ATP_BIND_1"/>
    <property type="match status" value="1"/>
</dbReference>
<dbReference type="PROSITE" id="PS51194">
    <property type="entry name" value="HELICASE_CTER"/>
    <property type="match status" value="1"/>
</dbReference>
<gene>
    <name evidence="8" type="ORF">BgAZ_500700</name>
</gene>
<dbReference type="InterPro" id="IPR027417">
    <property type="entry name" value="P-loop_NTPase"/>
</dbReference>
<organism evidence="8 9">
    <name type="scientific">Babesia gibsoni</name>
    <dbReference type="NCBI Taxonomy" id="33632"/>
    <lineage>
        <taxon>Eukaryota</taxon>
        <taxon>Sar</taxon>
        <taxon>Alveolata</taxon>
        <taxon>Apicomplexa</taxon>
        <taxon>Aconoidasida</taxon>
        <taxon>Piroplasmida</taxon>
        <taxon>Babesiidae</taxon>
        <taxon>Babesia</taxon>
    </lineage>
</organism>
<dbReference type="CDD" id="cd00268">
    <property type="entry name" value="DEADc"/>
    <property type="match status" value="1"/>
</dbReference>
<dbReference type="GO" id="GO:0016787">
    <property type="term" value="F:hydrolase activity"/>
    <property type="evidence" value="ECO:0007669"/>
    <property type="project" value="UniProtKB-KW"/>
</dbReference>
<dbReference type="GO" id="GO:0003724">
    <property type="term" value="F:RNA helicase activity"/>
    <property type="evidence" value="ECO:0007669"/>
    <property type="project" value="TreeGrafter"/>
</dbReference>
<sequence>MEDSEATTDPQGQSPPIDADDKRKFQWKPLEYDEALQAEGLMGLEVLQDDEVVELIKKPKKAKKETKKKDAVKQELEAEDRQQDVEATDDQVEEATKSWDHLLFQDWKIPIPVRRNMYRAGMVSPTVIQKLVLKPALLGSNIVASAETGSGKTLAFSLPVIMSLLKQGPVEPDKRVVLCLTILPTRELALQVKDTIVMLLKETHMKAFSLIGGISMQKQERIIKNKPEIIVATPGRLWDAINKFDITFKLQYLILDEADMLVVEHAFKELKSIVAKVKTNSTQALIFSATILNRKRDLNELFKLLKLHNPTVCAASHKGDLVVSYEEFLKNKSFQIKETEEAANTTLPASLKFNLIKCLDADKELKLVSYLMQHYSNVKKGRTVLFVNSISYAYRLEPLLSLILWKDKHELRIAKSHCMTLDKESNVDYITSIHSKLKQKQRLKRLEQFTKHGKSILICTDLASRGLDLPDVDTVIHFQPPRGANLFIHRSGRTARLSAEGVAVCICLSSEMEKWEELFKAINRSINEVEEIMECIPQKQYQQYKKLMALANAIESKEHQLSKETKTESWLQTAAKQADIELSDEDMDEEHSMSRLKAYRSLKSGKRALLNLRSSVTS</sequence>
<keyword evidence="1" id="KW-0547">Nucleotide-binding</keyword>
<dbReference type="PANTHER" id="PTHR47959:SF1">
    <property type="entry name" value="ATP-DEPENDENT RNA HELICASE DBPA"/>
    <property type="match status" value="1"/>
</dbReference>
<keyword evidence="4" id="KW-0067">ATP-binding</keyword>
<feature type="region of interest" description="Disordered" evidence="5">
    <location>
        <begin position="59"/>
        <end position="90"/>
    </location>
</feature>
<protein>
    <submittedName>
        <fullName evidence="8">ATP-dependent RNA helicase rhle-related protein</fullName>
    </submittedName>
</protein>
<dbReference type="Proteomes" id="UP001230268">
    <property type="component" value="Unassembled WGS sequence"/>
</dbReference>
<dbReference type="AlphaFoldDB" id="A0AAD8PC80"/>
<comment type="caution">
    <text evidence="8">The sequence shown here is derived from an EMBL/GenBank/DDBJ whole genome shotgun (WGS) entry which is preliminary data.</text>
</comment>
<feature type="compositionally biased region" description="Basic and acidic residues" evidence="5">
    <location>
        <begin position="67"/>
        <end position="84"/>
    </location>
</feature>
<dbReference type="Pfam" id="PF00271">
    <property type="entry name" value="Helicase_C"/>
    <property type="match status" value="1"/>
</dbReference>
<dbReference type="InterPro" id="IPR011545">
    <property type="entry name" value="DEAD/DEAH_box_helicase_dom"/>
</dbReference>
<evidence type="ECO:0000256" key="4">
    <source>
        <dbReference type="ARBA" id="ARBA00022840"/>
    </source>
</evidence>
<dbReference type="GO" id="GO:0005829">
    <property type="term" value="C:cytosol"/>
    <property type="evidence" value="ECO:0007669"/>
    <property type="project" value="TreeGrafter"/>
</dbReference>
<accession>A0AAD8PC80</accession>
<evidence type="ECO:0000256" key="5">
    <source>
        <dbReference type="SAM" id="MobiDB-lite"/>
    </source>
</evidence>